<dbReference type="PANTHER" id="PTHR43097">
    <property type="entry name" value="GLUTAMINE-TRNA LIGASE"/>
    <property type="match status" value="1"/>
</dbReference>
<dbReference type="InterPro" id="IPR049437">
    <property type="entry name" value="tRNA-synt_1c_C2"/>
</dbReference>
<dbReference type="PROSITE" id="PS00178">
    <property type="entry name" value="AA_TRNA_LIGASE_I"/>
    <property type="match status" value="1"/>
</dbReference>
<gene>
    <name evidence="10" type="primary">gltX</name>
    <name evidence="14" type="ORF">FGU65_04645</name>
</gene>
<dbReference type="Pfam" id="PF03950">
    <property type="entry name" value="tRNA-synt_1c_C"/>
    <property type="match status" value="1"/>
</dbReference>
<evidence type="ECO:0000313" key="14">
    <source>
        <dbReference type="EMBL" id="MDN7024183.1"/>
    </source>
</evidence>
<dbReference type="InterPro" id="IPR000924">
    <property type="entry name" value="Glu/Gln-tRNA-synth"/>
</dbReference>
<dbReference type="InterPro" id="IPR001412">
    <property type="entry name" value="aa-tRNA-synth_I_CS"/>
</dbReference>
<name>A0ABT8M8D0_9EURY</name>
<evidence type="ECO:0000256" key="1">
    <source>
        <dbReference type="ARBA" id="ARBA00004496"/>
    </source>
</evidence>
<dbReference type="InterPro" id="IPR020058">
    <property type="entry name" value="Glu/Gln-tRNA-synth_Ib_cat-dom"/>
</dbReference>
<dbReference type="Pfam" id="PF00749">
    <property type="entry name" value="tRNA-synt_1c"/>
    <property type="match status" value="1"/>
</dbReference>
<dbReference type="InterPro" id="IPR050132">
    <property type="entry name" value="Gln/Glu-tRNA_Ligase"/>
</dbReference>
<evidence type="ECO:0000256" key="5">
    <source>
        <dbReference type="ARBA" id="ARBA00022741"/>
    </source>
</evidence>
<evidence type="ECO:0000259" key="11">
    <source>
        <dbReference type="Pfam" id="PF00749"/>
    </source>
</evidence>
<proteinExistence type="inferred from homology"/>
<dbReference type="InterPro" id="IPR004526">
    <property type="entry name" value="Glu-tRNA-synth_arc/euk"/>
</dbReference>
<keyword evidence="3 10" id="KW-0963">Cytoplasm</keyword>
<evidence type="ECO:0000256" key="6">
    <source>
        <dbReference type="ARBA" id="ARBA00022840"/>
    </source>
</evidence>
<dbReference type="CDD" id="cd09287">
    <property type="entry name" value="GluRS_non_core"/>
    <property type="match status" value="1"/>
</dbReference>
<feature type="domain" description="tRNA synthetases class I (E and Q) anti-codon binding" evidence="13">
    <location>
        <begin position="499"/>
        <end position="547"/>
    </location>
</feature>
<dbReference type="Gene3D" id="2.40.240.10">
    <property type="entry name" value="Ribosomal Protein L25, Chain P"/>
    <property type="match status" value="1"/>
</dbReference>
<evidence type="ECO:0000256" key="4">
    <source>
        <dbReference type="ARBA" id="ARBA00022598"/>
    </source>
</evidence>
<evidence type="ECO:0000256" key="10">
    <source>
        <dbReference type="HAMAP-Rule" id="MF_02076"/>
    </source>
</evidence>
<keyword evidence="5 10" id="KW-0547">Nucleotide-binding</keyword>
<evidence type="ECO:0000313" key="15">
    <source>
        <dbReference type="Proteomes" id="UP001168338"/>
    </source>
</evidence>
<dbReference type="Gene3D" id="2.40.240.100">
    <property type="match status" value="1"/>
</dbReference>
<comment type="subcellular location">
    <subcellularLocation>
        <location evidence="1 10">Cytoplasm</location>
    </subcellularLocation>
</comment>
<dbReference type="InterPro" id="IPR020059">
    <property type="entry name" value="Glu/Gln-tRNA-synth_Ib_codon-bd"/>
</dbReference>
<feature type="domain" description="Glutamyl/glutaminyl-tRNA synthetase class Ib anti-codon binding" evidence="12">
    <location>
        <begin position="406"/>
        <end position="475"/>
    </location>
</feature>
<feature type="domain" description="Glutamyl/glutaminyl-tRNA synthetase class Ib catalytic" evidence="11">
    <location>
        <begin position="101"/>
        <end position="400"/>
    </location>
</feature>
<evidence type="ECO:0000256" key="7">
    <source>
        <dbReference type="ARBA" id="ARBA00022917"/>
    </source>
</evidence>
<sequence>MDAEIRRLLFIYALQNAVKHSSTPKSGTVIGTVLGKHPEYRSRAREIGPLAQEVVAEVAGMDADERRAMLADLAPEALEELTETRERVRELPALPGAENGVVMRFAPNPSGPLHLGHARAAILNDYYVRRYGGRYVLRIEDTDPRRVDPEAYRMVQEDIEWLGLSITDIVYQSDRLEIYYEYCEKLIAIGGAYVCVCDQEVFRDLKLAKKACPCRDQPVEENLALWQKMLDGEFAEGTVTVRVRTEIEHPDPAMRDFSIFRIVGSPLHPRIDATVYPLMNFSVAVDDHLLGITHVIRGKDHIANTRRQRYIFDYFGWMPPVYRHYGRMSISGVVLSTSGMREGIASGLYSGWDDIRLGTLRAIARRGIRADAVRNAMVDIGIGETDISFSWENLYAQNKAIIDPEANRYFFVPDPVKVAVRDAPLRTAQAALHPNDPARGYRTLACDGNVLLPRADIEGKSMVRLKDLYNISIVWQDGVPTATYAGEALEEARAAKAPIIQWLPADANVPCVLYTQDGEMAGFCEELVAKEAGKVVQFERIGFARIDAAGKAGVAAYFAHR</sequence>
<dbReference type="InterPro" id="IPR011035">
    <property type="entry name" value="Ribosomal_bL25/Gln-tRNA_synth"/>
</dbReference>
<dbReference type="Pfam" id="PF20974">
    <property type="entry name" value="tRNA-synt_1c_C2"/>
    <property type="match status" value="1"/>
</dbReference>
<dbReference type="PRINTS" id="PR00987">
    <property type="entry name" value="TRNASYNTHGLU"/>
</dbReference>
<dbReference type="PANTHER" id="PTHR43097:SF5">
    <property type="entry name" value="GLUTAMATE--TRNA LIGASE"/>
    <property type="match status" value="1"/>
</dbReference>
<evidence type="ECO:0000256" key="3">
    <source>
        <dbReference type="ARBA" id="ARBA00022490"/>
    </source>
</evidence>
<dbReference type="GO" id="GO:0004818">
    <property type="term" value="F:glutamate-tRNA ligase activity"/>
    <property type="evidence" value="ECO:0007669"/>
    <property type="project" value="UniProtKB-EC"/>
</dbReference>
<dbReference type="Proteomes" id="UP001168338">
    <property type="component" value="Unassembled WGS sequence"/>
</dbReference>
<keyword evidence="8 10" id="KW-0030">Aminoacyl-tRNA synthetase</keyword>
<dbReference type="HAMAP" id="MF_02076">
    <property type="entry name" value="Glu_tRNA_synth_type2"/>
    <property type="match status" value="1"/>
</dbReference>
<protein>
    <recommendedName>
        <fullName evidence="10">Glutamate--tRNA ligase</fullName>
        <ecNumber evidence="10">6.1.1.17</ecNumber>
    </recommendedName>
    <alternativeName>
        <fullName evidence="10">Glutamyl-tRNA synthetase</fullName>
        <shortName evidence="10">GluRS</shortName>
    </alternativeName>
</protein>
<dbReference type="NCBIfam" id="NF003169">
    <property type="entry name" value="PRK04156.1"/>
    <property type="match status" value="1"/>
</dbReference>
<keyword evidence="7 10" id="KW-0648">Protein biosynthesis</keyword>
<dbReference type="NCBIfam" id="TIGR00463">
    <property type="entry name" value="gltX_arch"/>
    <property type="match status" value="1"/>
</dbReference>
<keyword evidence="15" id="KW-1185">Reference proteome</keyword>
<dbReference type="Gene3D" id="3.40.50.620">
    <property type="entry name" value="HUPs"/>
    <property type="match status" value="1"/>
</dbReference>
<organism evidence="14 15">
    <name type="scientific">Methanoculleus frigidifontis</name>
    <dbReference type="NCBI Taxonomy" id="2584085"/>
    <lineage>
        <taxon>Archaea</taxon>
        <taxon>Methanobacteriati</taxon>
        <taxon>Methanobacteriota</taxon>
        <taxon>Stenosarchaea group</taxon>
        <taxon>Methanomicrobia</taxon>
        <taxon>Methanomicrobiales</taxon>
        <taxon>Methanomicrobiaceae</taxon>
        <taxon>Methanoculleus</taxon>
    </lineage>
</organism>
<evidence type="ECO:0000259" key="12">
    <source>
        <dbReference type="Pfam" id="PF03950"/>
    </source>
</evidence>
<dbReference type="InterPro" id="IPR014729">
    <property type="entry name" value="Rossmann-like_a/b/a_fold"/>
</dbReference>
<comment type="catalytic activity">
    <reaction evidence="9 10">
        <text>tRNA(Glu) + L-glutamate + ATP = L-glutamyl-tRNA(Glu) + AMP + diphosphate</text>
        <dbReference type="Rhea" id="RHEA:23540"/>
        <dbReference type="Rhea" id="RHEA-COMP:9663"/>
        <dbReference type="Rhea" id="RHEA-COMP:9680"/>
        <dbReference type="ChEBI" id="CHEBI:29985"/>
        <dbReference type="ChEBI" id="CHEBI:30616"/>
        <dbReference type="ChEBI" id="CHEBI:33019"/>
        <dbReference type="ChEBI" id="CHEBI:78442"/>
        <dbReference type="ChEBI" id="CHEBI:78520"/>
        <dbReference type="ChEBI" id="CHEBI:456215"/>
        <dbReference type="EC" id="6.1.1.17"/>
    </reaction>
</comment>
<dbReference type="EMBL" id="VCYH01000002">
    <property type="protein sequence ID" value="MDN7024183.1"/>
    <property type="molecule type" value="Genomic_DNA"/>
</dbReference>
<dbReference type="RefSeq" id="WP_301663271.1">
    <property type="nucleotide sequence ID" value="NZ_VCYH01000002.1"/>
</dbReference>
<comment type="function">
    <text evidence="10">Catalyzes the attachment of glutamate to tRNA(Glu) in a two-step reaction: glutamate is first activated by ATP to form Glu-AMP and then transferred to the acceptor end of tRNA(Glu).</text>
</comment>
<comment type="similarity">
    <text evidence="2 10">Belongs to the class-I aminoacyl-tRNA synthetase family. Glutamate--tRNA ligase type 2 subfamily.</text>
</comment>
<evidence type="ECO:0000256" key="8">
    <source>
        <dbReference type="ARBA" id="ARBA00023146"/>
    </source>
</evidence>
<dbReference type="InterPro" id="IPR020056">
    <property type="entry name" value="Rbsml_bL25/Gln-tRNA_synth_N"/>
</dbReference>
<evidence type="ECO:0000256" key="2">
    <source>
        <dbReference type="ARBA" id="ARBA00008927"/>
    </source>
</evidence>
<dbReference type="SUPFAM" id="SSF52374">
    <property type="entry name" value="Nucleotidylyl transferase"/>
    <property type="match status" value="1"/>
</dbReference>
<dbReference type="EC" id="6.1.1.17" evidence="10"/>
<keyword evidence="6 10" id="KW-0067">ATP-binding</keyword>
<evidence type="ECO:0000259" key="13">
    <source>
        <dbReference type="Pfam" id="PF20974"/>
    </source>
</evidence>
<comment type="caution">
    <text evidence="14">The sequence shown here is derived from an EMBL/GenBank/DDBJ whole genome shotgun (WGS) entry which is preliminary data.</text>
</comment>
<keyword evidence="4 10" id="KW-0436">Ligase</keyword>
<reference evidence="14" key="1">
    <citation type="submission" date="2019-05" db="EMBL/GenBank/DDBJ databases">
        <title>Methanoculleus sp. FWC-SCC1, a methanogenic archaeon isolated from deep marine cold seep.</title>
        <authorList>
            <person name="Chen Y.-W."/>
            <person name="Chen S.-C."/>
            <person name="Teng N.-H."/>
            <person name="Lai M.-C."/>
        </authorList>
    </citation>
    <scope>NUCLEOTIDE SEQUENCE</scope>
    <source>
        <strain evidence="14">FWC-SCC1</strain>
    </source>
</reference>
<evidence type="ECO:0000256" key="9">
    <source>
        <dbReference type="ARBA" id="ARBA00048351"/>
    </source>
</evidence>
<feature type="short sequence motif" description="'HIGH' region" evidence="10">
    <location>
        <begin position="107"/>
        <end position="117"/>
    </location>
</feature>
<dbReference type="SUPFAM" id="SSF50715">
    <property type="entry name" value="Ribosomal protein L25-like"/>
    <property type="match status" value="1"/>
</dbReference>
<accession>A0ABT8M8D0</accession>